<accession>A0A4U5MI23</accession>
<comment type="caution">
    <text evidence="2">The sequence shown here is derived from an EMBL/GenBank/DDBJ whole genome shotgun (WGS) entry which is preliminary data.</text>
</comment>
<name>A0A4U5MI23_POPAL</name>
<gene>
    <name evidence="2" type="ORF">D5086_0000309570</name>
</gene>
<evidence type="ECO:0000256" key="1">
    <source>
        <dbReference type="SAM" id="SignalP"/>
    </source>
</evidence>
<keyword evidence="1" id="KW-0732">Signal</keyword>
<dbReference type="AlphaFoldDB" id="A0A4U5MI23"/>
<protein>
    <submittedName>
        <fullName evidence="2">Uncharacterized protein</fullName>
    </submittedName>
</protein>
<sequence length="131" mass="14028">MTWLQDANVVSLMRWQLTCLGIPVVVADGLEPKMGCCRWFCAAEAGDPLMADLLLRGSWWLLREGVAGAAVNPESTLAVMGFVRLLVLLLCRLLMIEGDGESAAVGLGLTGVEAEFPIGGDAQSFGSEQRF</sequence>
<evidence type="ECO:0000313" key="2">
    <source>
        <dbReference type="EMBL" id="TKR69017.1"/>
    </source>
</evidence>
<dbReference type="EMBL" id="RCHU01001198">
    <property type="protein sequence ID" value="TKR69017.1"/>
    <property type="molecule type" value="Genomic_DNA"/>
</dbReference>
<feature type="signal peptide" evidence="1">
    <location>
        <begin position="1"/>
        <end position="27"/>
    </location>
</feature>
<feature type="chain" id="PRO_5020296043" evidence="1">
    <location>
        <begin position="28"/>
        <end position="131"/>
    </location>
</feature>
<reference evidence="2" key="1">
    <citation type="submission" date="2018-10" db="EMBL/GenBank/DDBJ databases">
        <title>Population genomic analysis revealed the cold adaptation of white poplar.</title>
        <authorList>
            <person name="Liu Y.-J."/>
        </authorList>
    </citation>
    <scope>NUCLEOTIDE SEQUENCE [LARGE SCALE GENOMIC DNA]</scope>
    <source>
        <strain evidence="2">PAL-ZL1</strain>
    </source>
</reference>
<organism evidence="2">
    <name type="scientific">Populus alba</name>
    <name type="common">White poplar</name>
    <dbReference type="NCBI Taxonomy" id="43335"/>
    <lineage>
        <taxon>Eukaryota</taxon>
        <taxon>Viridiplantae</taxon>
        <taxon>Streptophyta</taxon>
        <taxon>Embryophyta</taxon>
        <taxon>Tracheophyta</taxon>
        <taxon>Spermatophyta</taxon>
        <taxon>Magnoliopsida</taxon>
        <taxon>eudicotyledons</taxon>
        <taxon>Gunneridae</taxon>
        <taxon>Pentapetalae</taxon>
        <taxon>rosids</taxon>
        <taxon>fabids</taxon>
        <taxon>Malpighiales</taxon>
        <taxon>Salicaceae</taxon>
        <taxon>Saliceae</taxon>
        <taxon>Populus</taxon>
    </lineage>
</organism>
<proteinExistence type="predicted"/>